<dbReference type="Pfam" id="PF20763">
    <property type="entry name" value="UDG-inhib_P56"/>
    <property type="match status" value="1"/>
</dbReference>
<protein>
    <submittedName>
        <fullName evidence="1">Uncharacterized protein</fullName>
    </submittedName>
</protein>
<dbReference type="InterPro" id="IPR049384">
    <property type="entry name" value="P56"/>
</dbReference>
<dbReference type="KEGG" id="vg:65133270"/>
<dbReference type="Proteomes" id="UP000596172">
    <property type="component" value="Segment"/>
</dbReference>
<gene>
    <name evidence="1" type="primary">5</name>
    <name evidence="1" type="ORF">WHYPHY_5</name>
</gene>
<dbReference type="RefSeq" id="YP_010114696.1">
    <property type="nucleotide sequence ID" value="NC_055917.2"/>
</dbReference>
<name>A0A7T7ZAJ2_9CAUD</name>
<proteinExistence type="predicted"/>
<evidence type="ECO:0000313" key="2">
    <source>
        <dbReference type="Proteomes" id="UP000596172"/>
    </source>
</evidence>
<accession>A0A7T7ZAJ2</accession>
<evidence type="ECO:0000313" key="1">
    <source>
        <dbReference type="EMBL" id="QQO40340.1"/>
    </source>
</evidence>
<keyword evidence="2" id="KW-1185">Reference proteome</keyword>
<organism evidence="1 2">
    <name type="scientific">Bacillus phage WhyPhy</name>
    <dbReference type="NCBI Taxonomy" id="2801480"/>
    <lineage>
        <taxon>Viruses</taxon>
        <taxon>Duplodnaviria</taxon>
        <taxon>Heunggongvirae</taxon>
        <taxon>Uroviricota</taxon>
        <taxon>Caudoviricetes</taxon>
        <taxon>Salasmaviridae</taxon>
        <taxon>Bundooravirus</taxon>
        <taxon>Bundooravirus whyphy</taxon>
    </lineage>
</organism>
<sequence length="77" mass="9139">MTQFSDSYWMVIVTKDGFGEYTTIRYNEVDLNEIGYIIGMTIEEIIECQFAKEGETNYAKNFTELQSKYRSEKRKQD</sequence>
<dbReference type="EMBL" id="MW419775">
    <property type="protein sequence ID" value="QQO40340.1"/>
    <property type="molecule type" value="Genomic_DNA"/>
</dbReference>
<dbReference type="GeneID" id="65133270"/>
<reference evidence="1" key="1">
    <citation type="submission" date="2020-12" db="EMBL/GenBank/DDBJ databases">
        <authorList>
            <person name="Brown N.J."/>
            <person name="Benedetto N.J."/>
            <person name="Temple L.M."/>
        </authorList>
    </citation>
    <scope>NUCLEOTIDE SEQUENCE [LARGE SCALE GENOMIC DNA]</scope>
</reference>